<feature type="compositionally biased region" description="Basic and acidic residues" evidence="1">
    <location>
        <begin position="26"/>
        <end position="46"/>
    </location>
</feature>
<gene>
    <name evidence="2" type="ORF">M0813_22293</name>
</gene>
<accession>A0ABQ8YFE0</accession>
<feature type="region of interest" description="Disordered" evidence="1">
    <location>
        <begin position="1"/>
        <end position="63"/>
    </location>
</feature>
<protein>
    <submittedName>
        <fullName evidence="2">32 kDa heat shock protein-related</fullName>
    </submittedName>
</protein>
<evidence type="ECO:0000313" key="3">
    <source>
        <dbReference type="Proteomes" id="UP001150062"/>
    </source>
</evidence>
<keyword evidence="2" id="KW-0346">Stress response</keyword>
<evidence type="ECO:0000313" key="2">
    <source>
        <dbReference type="EMBL" id="KAJ6243322.1"/>
    </source>
</evidence>
<feature type="region of interest" description="Disordered" evidence="1">
    <location>
        <begin position="96"/>
        <end position="161"/>
    </location>
</feature>
<feature type="compositionally biased region" description="Polar residues" evidence="1">
    <location>
        <begin position="125"/>
        <end position="146"/>
    </location>
</feature>
<organism evidence="2 3">
    <name type="scientific">Anaeramoeba flamelloides</name>
    <dbReference type="NCBI Taxonomy" id="1746091"/>
    <lineage>
        <taxon>Eukaryota</taxon>
        <taxon>Metamonada</taxon>
        <taxon>Anaeramoebidae</taxon>
        <taxon>Anaeramoeba</taxon>
    </lineage>
</organism>
<sequence length="448" mass="52877">MNNSFTENPKQSVLFQNTTKGKGKQKGKDKQKGEEKQKEKEKEKEKQKKKGKCNVDDNGEPYQKCNEDQILQLTLLNKPTEFIGIQGNDHCLSNKFTNPNEFIDPNGSNDDDDDDDDDDCFDLGRSTNSLGRSSKQSMSNSNNITLQKKKQGEKEKDTKTKKNGDCFIIKKQKPKKNNDDEKVKTWMEMYSHEIEEIFQELDLDDGETNFAFNHLKIVFRYIDFNNVKKHFTRFDPIPKLIYLYTNHPHLYKIEHFFEQILYVYVYGVYEPDYHISYRIFQSLFGFDKSIMHRSVKAIQEGRPYQTRGKPKLLRTCEEEYLTERIHILAKLGISITVSECLYIANQIIHSWNLKEYHKVRKKIASTQWIYPFAKRNQLKIQRPTYLEEARLVVNESVVLNFFKLLHDLNATYKYDSHLIFNMDETSVQVKPSRKMVCLAPMNKKEEYI</sequence>
<feature type="compositionally biased region" description="Polar residues" evidence="1">
    <location>
        <begin position="1"/>
        <end position="19"/>
    </location>
</feature>
<name>A0ABQ8YFE0_9EUKA</name>
<feature type="compositionally biased region" description="Acidic residues" evidence="1">
    <location>
        <begin position="109"/>
        <end position="121"/>
    </location>
</feature>
<comment type="caution">
    <text evidence="2">The sequence shown here is derived from an EMBL/GenBank/DDBJ whole genome shotgun (WGS) entry which is preliminary data.</text>
</comment>
<evidence type="ECO:0000256" key="1">
    <source>
        <dbReference type="SAM" id="MobiDB-lite"/>
    </source>
</evidence>
<feature type="compositionally biased region" description="Basic and acidic residues" evidence="1">
    <location>
        <begin position="150"/>
        <end position="161"/>
    </location>
</feature>
<dbReference type="EMBL" id="JAOAOG010000171">
    <property type="protein sequence ID" value="KAJ6243322.1"/>
    <property type="molecule type" value="Genomic_DNA"/>
</dbReference>
<dbReference type="Proteomes" id="UP001150062">
    <property type="component" value="Unassembled WGS sequence"/>
</dbReference>
<proteinExistence type="predicted"/>
<reference evidence="2" key="1">
    <citation type="submission" date="2022-08" db="EMBL/GenBank/DDBJ databases">
        <title>Novel sulfate-reducing endosymbionts in the free-living metamonad Anaeramoeba.</title>
        <authorList>
            <person name="Jerlstrom-Hultqvist J."/>
            <person name="Cepicka I."/>
            <person name="Gallot-Lavallee L."/>
            <person name="Salas-Leiva D."/>
            <person name="Curtis B.A."/>
            <person name="Zahonova K."/>
            <person name="Pipaliya S."/>
            <person name="Dacks J."/>
            <person name="Roger A.J."/>
        </authorList>
    </citation>
    <scope>NUCLEOTIDE SEQUENCE</scope>
    <source>
        <strain evidence="2">Schooner1</strain>
    </source>
</reference>
<keyword evidence="3" id="KW-1185">Reference proteome</keyword>